<evidence type="ECO:0000313" key="1">
    <source>
        <dbReference type="EMBL" id="KAI5340982.1"/>
    </source>
</evidence>
<dbReference type="AlphaFoldDB" id="A0AAD4WF49"/>
<protein>
    <submittedName>
        <fullName evidence="1">Uncharacterized protein</fullName>
    </submittedName>
</protein>
<sequence>MDAENRDYGFAFHAPLVQHQKPDKLYDDVEEAGCGHQISTSFCMTCFNGLNALSGTLSQPAFVFSSGSRSLLHLTHL</sequence>
<gene>
    <name evidence="1" type="ORF">L3X38_020256</name>
</gene>
<keyword evidence="2" id="KW-1185">Reference proteome</keyword>
<evidence type="ECO:0000313" key="2">
    <source>
        <dbReference type="Proteomes" id="UP001054821"/>
    </source>
</evidence>
<organism evidence="1 2">
    <name type="scientific">Prunus dulcis</name>
    <name type="common">Almond</name>
    <name type="synonym">Amygdalus dulcis</name>
    <dbReference type="NCBI Taxonomy" id="3755"/>
    <lineage>
        <taxon>Eukaryota</taxon>
        <taxon>Viridiplantae</taxon>
        <taxon>Streptophyta</taxon>
        <taxon>Embryophyta</taxon>
        <taxon>Tracheophyta</taxon>
        <taxon>Spermatophyta</taxon>
        <taxon>Magnoliopsida</taxon>
        <taxon>eudicotyledons</taxon>
        <taxon>Gunneridae</taxon>
        <taxon>Pentapetalae</taxon>
        <taxon>rosids</taxon>
        <taxon>fabids</taxon>
        <taxon>Rosales</taxon>
        <taxon>Rosaceae</taxon>
        <taxon>Amygdaloideae</taxon>
        <taxon>Amygdaleae</taxon>
        <taxon>Prunus</taxon>
    </lineage>
</organism>
<name>A0AAD4WF49_PRUDU</name>
<dbReference type="EMBL" id="JAJFAZ020000003">
    <property type="protein sequence ID" value="KAI5340982.1"/>
    <property type="molecule type" value="Genomic_DNA"/>
</dbReference>
<accession>A0AAD4WF49</accession>
<proteinExistence type="predicted"/>
<dbReference type="Proteomes" id="UP001054821">
    <property type="component" value="Chromosome 3"/>
</dbReference>
<reference evidence="1 2" key="1">
    <citation type="journal article" date="2022" name="G3 (Bethesda)">
        <title>Whole-genome sequence and methylome profiling of the almond [Prunus dulcis (Mill.) D.A. Webb] cultivar 'Nonpareil'.</title>
        <authorList>
            <person name="D'Amico-Willman K.M."/>
            <person name="Ouma W.Z."/>
            <person name="Meulia T."/>
            <person name="Sideli G.M."/>
            <person name="Gradziel T.M."/>
            <person name="Fresnedo-Ramirez J."/>
        </authorList>
    </citation>
    <scope>NUCLEOTIDE SEQUENCE [LARGE SCALE GENOMIC DNA]</scope>
    <source>
        <strain evidence="1">Clone GOH B32 T37-40</strain>
    </source>
</reference>
<comment type="caution">
    <text evidence="1">The sequence shown here is derived from an EMBL/GenBank/DDBJ whole genome shotgun (WGS) entry which is preliminary data.</text>
</comment>